<dbReference type="RefSeq" id="WP_104837783.1">
    <property type="nucleotide sequence ID" value="NZ_CP026606.1"/>
</dbReference>
<proteinExistence type="predicted"/>
<dbReference type="GO" id="GO:0004534">
    <property type="term" value="F:5'-3' RNA exonuclease activity"/>
    <property type="evidence" value="ECO:0007669"/>
    <property type="project" value="TreeGrafter"/>
</dbReference>
<evidence type="ECO:0000313" key="5">
    <source>
        <dbReference type="EMBL" id="MBB6497488.1"/>
    </source>
</evidence>
<name>A0A2L1CA34_METMI</name>
<feature type="domain" description="Polymerase/histidinol phosphatase N-terminal" evidence="2">
    <location>
        <begin position="8"/>
        <end position="84"/>
    </location>
</feature>
<dbReference type="Pfam" id="PF13263">
    <property type="entry name" value="PHP_C"/>
    <property type="match status" value="1"/>
</dbReference>
<dbReference type="Proteomes" id="UP000239462">
    <property type="component" value="Chromosome"/>
</dbReference>
<dbReference type="InterPro" id="IPR003141">
    <property type="entry name" value="Pol/His_phosphatase_N"/>
</dbReference>
<dbReference type="KEGG" id="mmad:MMJJ_08040"/>
<accession>A0A2L1CA34</accession>
<reference evidence="3" key="2">
    <citation type="submission" date="2018-02" db="EMBL/GenBank/DDBJ databases">
        <title>Complete genome sequence of the Methanococcus maripaludis type strain JJ (DSM 2067), a model for selenoprotein synthesis in Archaea.</title>
        <authorList>
            <person name="Poehlein A."/>
            <person name="Heym D."/>
            <person name="Quitzke V."/>
            <person name="Fersch J."/>
            <person name="Daniel R."/>
            <person name="Rother M."/>
        </authorList>
    </citation>
    <scope>NUCLEOTIDE SEQUENCE [LARGE SCALE GENOMIC DNA]</scope>
    <source>
        <strain evidence="3">DSM 2067</strain>
    </source>
</reference>
<evidence type="ECO:0000313" key="7">
    <source>
        <dbReference type="Proteomes" id="UP000567099"/>
    </source>
</evidence>
<dbReference type="PANTHER" id="PTHR42924">
    <property type="entry name" value="EXONUCLEASE"/>
    <property type="match status" value="1"/>
</dbReference>
<gene>
    <name evidence="4" type="ORF">HNP94_001660</name>
    <name evidence="5" type="ORF">HNP96_001531</name>
    <name evidence="3" type="ORF">MMJJ_08040</name>
</gene>
<dbReference type="GeneID" id="36101894"/>
<evidence type="ECO:0000313" key="4">
    <source>
        <dbReference type="EMBL" id="MBA2864638.1"/>
    </source>
</evidence>
<protein>
    <submittedName>
        <fullName evidence="3">PHP domain protein</fullName>
    </submittedName>
</protein>
<dbReference type="SMART" id="SM00481">
    <property type="entry name" value="POLIIIAc"/>
    <property type="match status" value="1"/>
</dbReference>
<reference evidence="5 8" key="3">
    <citation type="submission" date="2020-08" db="EMBL/GenBank/DDBJ databases">
        <title>Genomic Encyclopedia of Type Strains, Phase IV (KMG-V): Genome sequencing to study the core and pangenomes of soil and plant-associated prokaryotes.</title>
        <authorList>
            <person name="Whitman W."/>
        </authorList>
    </citation>
    <scope>NUCLEOTIDE SEQUENCE [LARGE SCALE GENOMIC DNA]</scope>
    <source>
        <strain evidence="4 7">C13</strain>
        <strain evidence="5 8">D1</strain>
    </source>
</reference>
<dbReference type="AlphaFoldDB" id="A0A2L1CA34"/>
<reference evidence="6" key="1">
    <citation type="journal article" date="2018" name="Genome Announc.">
        <title>Complete Genome Sequence of the Methanococcus maripaludis Type Strain JJ (DSM 2067), a Model for Selenoprotein Synthesis in Archaea.</title>
        <authorList>
            <person name="Poehlein A."/>
            <person name="Heym D."/>
            <person name="Quitzke V."/>
            <person name="Fersch J."/>
            <person name="Daniel R."/>
            <person name="Rother M."/>
        </authorList>
    </citation>
    <scope>NUCLEOTIDE SEQUENCE [LARGE SCALE GENOMIC DNA]</scope>
    <source>
        <strain evidence="6">DSM 2067</strain>
    </source>
</reference>
<keyword evidence="1" id="KW-0812">Transmembrane</keyword>
<keyword evidence="1" id="KW-0472">Membrane</keyword>
<evidence type="ECO:0000259" key="2">
    <source>
        <dbReference type="SMART" id="SM00481"/>
    </source>
</evidence>
<dbReference type="InterPro" id="IPR016195">
    <property type="entry name" value="Pol/histidinol_Pase-like"/>
</dbReference>
<organism evidence="3 6">
    <name type="scientific">Methanococcus maripaludis</name>
    <name type="common">Methanococcus deltae</name>
    <dbReference type="NCBI Taxonomy" id="39152"/>
    <lineage>
        <taxon>Archaea</taxon>
        <taxon>Methanobacteriati</taxon>
        <taxon>Methanobacteriota</taxon>
        <taxon>Methanomada group</taxon>
        <taxon>Methanococci</taxon>
        <taxon>Methanococcales</taxon>
        <taxon>Methanococcaceae</taxon>
        <taxon>Methanococcus</taxon>
    </lineage>
</organism>
<feature type="transmembrane region" description="Helical" evidence="1">
    <location>
        <begin position="258"/>
        <end position="283"/>
    </location>
</feature>
<dbReference type="Gene3D" id="3.20.20.140">
    <property type="entry name" value="Metal-dependent hydrolases"/>
    <property type="match status" value="1"/>
</dbReference>
<dbReference type="GO" id="GO:0035312">
    <property type="term" value="F:5'-3' DNA exonuclease activity"/>
    <property type="evidence" value="ECO:0007669"/>
    <property type="project" value="TreeGrafter"/>
</dbReference>
<dbReference type="EMBL" id="CP026606">
    <property type="protein sequence ID" value="AVB76215.1"/>
    <property type="molecule type" value="Genomic_DNA"/>
</dbReference>
<dbReference type="SUPFAM" id="SSF89550">
    <property type="entry name" value="PHP domain-like"/>
    <property type="match status" value="1"/>
</dbReference>
<evidence type="ECO:0000313" key="3">
    <source>
        <dbReference type="EMBL" id="AVB76215.1"/>
    </source>
</evidence>
<evidence type="ECO:0000256" key="1">
    <source>
        <dbReference type="SAM" id="Phobius"/>
    </source>
</evidence>
<dbReference type="Proteomes" id="UP000590564">
    <property type="component" value="Unassembled WGS sequence"/>
</dbReference>
<dbReference type="Proteomes" id="UP000567099">
    <property type="component" value="Unassembled WGS sequence"/>
</dbReference>
<evidence type="ECO:0000313" key="8">
    <source>
        <dbReference type="Proteomes" id="UP000590564"/>
    </source>
</evidence>
<dbReference type="InterPro" id="IPR052018">
    <property type="entry name" value="PHP_domain"/>
</dbReference>
<dbReference type="EMBL" id="JACDUO010000002">
    <property type="protein sequence ID" value="MBA2864638.1"/>
    <property type="molecule type" value="Genomic_DNA"/>
</dbReference>
<sequence length="299" mass="33314">MENDVFKADMHIHTKYSGMMKYMGLKFPDSVEEPLKVLKCAKANGMDIIAVTDHNTIKGALETKKYEKEFGIEVVVGSEIMSKDGEILGLFLNEDIPKRLSAEETIERIHEQGGLAVCPHPYSPICEAIGDKVFELDFDGVEVYNAYHRDGIVNNIALDKVLKNYHKSPFAFLGNSDAHLARMIGNGNTKFEGNSADDLFNAIKHRKTTYEGTPTPLSDIILWSYNVIYASEKALLKSMVKKDDNIVNYNCSKFKKGIAAFGGLMYIGTPLPLVAGVLGNIYLKKKAKQKLKEVIQEVI</sequence>
<dbReference type="CDD" id="cd07432">
    <property type="entry name" value="PHP_HisPPase"/>
    <property type="match status" value="1"/>
</dbReference>
<dbReference type="PANTHER" id="PTHR42924:SF3">
    <property type="entry name" value="POLYMERASE_HISTIDINOL PHOSPHATASE N-TERMINAL DOMAIN-CONTAINING PROTEIN"/>
    <property type="match status" value="1"/>
</dbReference>
<keyword evidence="1" id="KW-1133">Transmembrane helix</keyword>
<dbReference type="EMBL" id="JACHED010000003">
    <property type="protein sequence ID" value="MBB6497488.1"/>
    <property type="molecule type" value="Genomic_DNA"/>
</dbReference>
<evidence type="ECO:0000313" key="6">
    <source>
        <dbReference type="Proteomes" id="UP000239462"/>
    </source>
</evidence>